<dbReference type="Pfam" id="PF00646">
    <property type="entry name" value="F-box"/>
    <property type="match status" value="1"/>
</dbReference>
<evidence type="ECO:0000313" key="3">
    <source>
        <dbReference type="Proteomes" id="UP001293593"/>
    </source>
</evidence>
<feature type="domain" description="F-box" evidence="1">
    <location>
        <begin position="8"/>
        <end position="53"/>
    </location>
</feature>
<gene>
    <name evidence="2" type="ORF">QN277_001097</name>
</gene>
<reference evidence="2" key="1">
    <citation type="submission" date="2023-10" db="EMBL/GenBank/DDBJ databases">
        <title>Chromosome-level genome of the transformable northern wattle, Acacia crassicarpa.</title>
        <authorList>
            <person name="Massaro I."/>
            <person name="Sinha N.R."/>
            <person name="Poethig S."/>
            <person name="Leichty A.R."/>
        </authorList>
    </citation>
    <scope>NUCLEOTIDE SEQUENCE</scope>
    <source>
        <strain evidence="2">Acra3RX</strain>
        <tissue evidence="2">Leaf</tissue>
    </source>
</reference>
<evidence type="ECO:0000259" key="1">
    <source>
        <dbReference type="PROSITE" id="PS50181"/>
    </source>
</evidence>
<organism evidence="2 3">
    <name type="scientific">Acacia crassicarpa</name>
    <name type="common">northern wattle</name>
    <dbReference type="NCBI Taxonomy" id="499986"/>
    <lineage>
        <taxon>Eukaryota</taxon>
        <taxon>Viridiplantae</taxon>
        <taxon>Streptophyta</taxon>
        <taxon>Embryophyta</taxon>
        <taxon>Tracheophyta</taxon>
        <taxon>Spermatophyta</taxon>
        <taxon>Magnoliopsida</taxon>
        <taxon>eudicotyledons</taxon>
        <taxon>Gunneridae</taxon>
        <taxon>Pentapetalae</taxon>
        <taxon>rosids</taxon>
        <taxon>fabids</taxon>
        <taxon>Fabales</taxon>
        <taxon>Fabaceae</taxon>
        <taxon>Caesalpinioideae</taxon>
        <taxon>mimosoid clade</taxon>
        <taxon>Acacieae</taxon>
        <taxon>Acacia</taxon>
    </lineage>
</organism>
<dbReference type="InterPro" id="IPR001810">
    <property type="entry name" value="F-box_dom"/>
</dbReference>
<accession>A0AAE1TGF9</accession>
<dbReference type="EMBL" id="JAWXYG010000001">
    <property type="protein sequence ID" value="KAK4284238.1"/>
    <property type="molecule type" value="Genomic_DNA"/>
</dbReference>
<protein>
    <recommendedName>
        <fullName evidence="1">F-box domain-containing protein</fullName>
    </recommendedName>
</protein>
<dbReference type="PROSITE" id="PS50181">
    <property type="entry name" value="FBOX"/>
    <property type="match status" value="1"/>
</dbReference>
<dbReference type="AlphaFoldDB" id="A0AAE1TGF9"/>
<sequence>MEGGTPFLPQEITTNILKRLSVRCLLRFQCVCKLWKNLIKSLSFVEAHLYHSSDQSPFLICHGNHDVNGFSFYLLDCEKLIFKLDSTTMFGGDSIIGSSYGLLCYQRFFGLRFPAFLFLRNLATRETILVPKPIDNFKGDWFCDYGFGFSPIVNDYKIVKIHFSRLFLKVNGMEVYSLGSRSWKKVEFENIPYMSKGVTANGVVHWLISRAFTVNGVMFWLIRASADNGVIYWLIGAPEMIISFDLATFALVFIPMPPLCSMSRSKLAVFENKLAVLSLSSTSVIELWVMEQYTGPLSKENCNWTKKYTIGPFASSLNPVVIWRNEVVCLGAVKTELEAENGPLRDLYLLNPTSGEYKTITISKRVYNIFNFSESLVPLIGNHIEELDLNS</sequence>
<name>A0AAE1TGF9_9FABA</name>
<dbReference type="SMART" id="SM00256">
    <property type="entry name" value="FBOX"/>
    <property type="match status" value="1"/>
</dbReference>
<keyword evidence="3" id="KW-1185">Reference proteome</keyword>
<dbReference type="Pfam" id="PF08268">
    <property type="entry name" value="FBA_3"/>
    <property type="match status" value="1"/>
</dbReference>
<dbReference type="InterPro" id="IPR017451">
    <property type="entry name" value="F-box-assoc_interact_dom"/>
</dbReference>
<dbReference type="Gene3D" id="1.20.1280.50">
    <property type="match status" value="1"/>
</dbReference>
<dbReference type="InterPro" id="IPR011043">
    <property type="entry name" value="Gal_Oxase/kelch_b-propeller"/>
</dbReference>
<dbReference type="Proteomes" id="UP001293593">
    <property type="component" value="Unassembled WGS sequence"/>
</dbReference>
<proteinExistence type="predicted"/>
<dbReference type="InterPro" id="IPR036047">
    <property type="entry name" value="F-box-like_dom_sf"/>
</dbReference>
<comment type="caution">
    <text evidence="2">The sequence shown here is derived from an EMBL/GenBank/DDBJ whole genome shotgun (WGS) entry which is preliminary data.</text>
</comment>
<dbReference type="InterPro" id="IPR050796">
    <property type="entry name" value="SCF_F-box_component"/>
</dbReference>
<dbReference type="CDD" id="cd22157">
    <property type="entry name" value="F-box_AtFBW1-like"/>
    <property type="match status" value="1"/>
</dbReference>
<dbReference type="PANTHER" id="PTHR31672:SF13">
    <property type="entry name" value="F-BOX PROTEIN CPR30-LIKE"/>
    <property type="match status" value="1"/>
</dbReference>
<evidence type="ECO:0000313" key="2">
    <source>
        <dbReference type="EMBL" id="KAK4284238.1"/>
    </source>
</evidence>
<dbReference type="NCBIfam" id="TIGR01640">
    <property type="entry name" value="F_box_assoc_1"/>
    <property type="match status" value="2"/>
</dbReference>
<dbReference type="InterPro" id="IPR013187">
    <property type="entry name" value="F-box-assoc_dom_typ3"/>
</dbReference>
<dbReference type="SUPFAM" id="SSF50965">
    <property type="entry name" value="Galactose oxidase, central domain"/>
    <property type="match status" value="1"/>
</dbReference>
<dbReference type="PANTHER" id="PTHR31672">
    <property type="entry name" value="BNACNNG10540D PROTEIN"/>
    <property type="match status" value="1"/>
</dbReference>
<dbReference type="SUPFAM" id="SSF81383">
    <property type="entry name" value="F-box domain"/>
    <property type="match status" value="1"/>
</dbReference>